<organism evidence="3 4">
    <name type="scientific">Acanthoscelides obtectus</name>
    <name type="common">Bean weevil</name>
    <name type="synonym">Bruchus obtectus</name>
    <dbReference type="NCBI Taxonomy" id="200917"/>
    <lineage>
        <taxon>Eukaryota</taxon>
        <taxon>Metazoa</taxon>
        <taxon>Ecdysozoa</taxon>
        <taxon>Arthropoda</taxon>
        <taxon>Hexapoda</taxon>
        <taxon>Insecta</taxon>
        <taxon>Pterygota</taxon>
        <taxon>Neoptera</taxon>
        <taxon>Endopterygota</taxon>
        <taxon>Coleoptera</taxon>
        <taxon>Polyphaga</taxon>
        <taxon>Cucujiformia</taxon>
        <taxon>Chrysomeloidea</taxon>
        <taxon>Chrysomelidae</taxon>
        <taxon>Bruchinae</taxon>
        <taxon>Bruchini</taxon>
        <taxon>Acanthoscelides</taxon>
    </lineage>
</organism>
<dbReference type="Proteomes" id="UP001152888">
    <property type="component" value="Unassembled WGS sequence"/>
</dbReference>
<evidence type="ECO:0000313" key="3">
    <source>
        <dbReference type="EMBL" id="CAH1962575.1"/>
    </source>
</evidence>
<accession>A0A9P0NX31</accession>
<feature type="region of interest" description="Disordered" evidence="2">
    <location>
        <begin position="299"/>
        <end position="319"/>
    </location>
</feature>
<evidence type="ECO:0000313" key="4">
    <source>
        <dbReference type="Proteomes" id="UP001152888"/>
    </source>
</evidence>
<name>A0A9P0NX31_ACAOB</name>
<evidence type="ECO:0000256" key="1">
    <source>
        <dbReference type="SAM" id="Coils"/>
    </source>
</evidence>
<dbReference type="OrthoDB" id="6757273at2759"/>
<proteinExistence type="predicted"/>
<feature type="compositionally biased region" description="Polar residues" evidence="2">
    <location>
        <begin position="164"/>
        <end position="185"/>
    </location>
</feature>
<keyword evidence="4" id="KW-1185">Reference proteome</keyword>
<feature type="region of interest" description="Disordered" evidence="2">
    <location>
        <begin position="19"/>
        <end position="41"/>
    </location>
</feature>
<dbReference type="AlphaFoldDB" id="A0A9P0NX31"/>
<protein>
    <submittedName>
        <fullName evidence="3">Uncharacterized protein</fullName>
    </submittedName>
</protein>
<dbReference type="EMBL" id="CAKOFQ010006702">
    <property type="protein sequence ID" value="CAH1962575.1"/>
    <property type="molecule type" value="Genomic_DNA"/>
</dbReference>
<reference evidence="3" key="1">
    <citation type="submission" date="2022-03" db="EMBL/GenBank/DDBJ databases">
        <authorList>
            <person name="Sayadi A."/>
        </authorList>
    </citation>
    <scope>NUCLEOTIDE SEQUENCE</scope>
</reference>
<keyword evidence="1" id="KW-0175">Coiled coil</keyword>
<gene>
    <name evidence="3" type="ORF">ACAOBT_LOCUS4736</name>
</gene>
<feature type="coiled-coil region" evidence="1">
    <location>
        <begin position="221"/>
        <end position="248"/>
    </location>
</feature>
<sequence>MNVSNANLQVSVNVTQTMDTNMPMSQPPPLIRRRSVDPSKQVDEDIVCIDSDSEDTPSVTHTMPNSAVSYFSNNSRGKMVTLMKDGRIFKIMIPGNVIPTMSNSPSPVTLNIPGMGPLKIKVDPVAKYKQVNPAPTGLRPFSLNFDDIHRQASYLNANTVSVEQKFQPSPGNRSANKTSPKNSITKKVPGKTDKFCFTPYQGITNNFGFGHMESHQSKKCLSTLNALMRRLNASLNKKKKELKKLTSATKRNRQVKTVPISKIVGAKDIFHWSGSSDNESVCNSSLLITKKVVILNGGEEHDTNRKVKRPRKPKSKTPAKKLEATIRPCYVKLIKDSHVEKIYRNSISKMENHVYNRSSKKSLNISEYIIDTEQKFRNHIAYIKPVTVINENNYRAIKNYKEEFCRTNIVFPYKDGLPKTLQQDTNFIVAVSDGYVKLVDDELLCSYFLRELVPEKKR</sequence>
<comment type="caution">
    <text evidence="3">The sequence shown here is derived from an EMBL/GenBank/DDBJ whole genome shotgun (WGS) entry which is preliminary data.</text>
</comment>
<feature type="region of interest" description="Disordered" evidence="2">
    <location>
        <begin position="164"/>
        <end position="188"/>
    </location>
</feature>
<evidence type="ECO:0000256" key="2">
    <source>
        <dbReference type="SAM" id="MobiDB-lite"/>
    </source>
</evidence>
<feature type="compositionally biased region" description="Basic residues" evidence="2">
    <location>
        <begin position="306"/>
        <end position="319"/>
    </location>
</feature>